<evidence type="ECO:0000256" key="1">
    <source>
        <dbReference type="SAM" id="Phobius"/>
    </source>
</evidence>
<dbReference type="STRING" id="589385.SAMN05421504_104542"/>
<feature type="transmembrane region" description="Helical" evidence="1">
    <location>
        <begin position="57"/>
        <end position="86"/>
    </location>
</feature>
<evidence type="ECO:0000313" key="3">
    <source>
        <dbReference type="Proteomes" id="UP000199515"/>
    </source>
</evidence>
<feature type="transmembrane region" description="Helical" evidence="1">
    <location>
        <begin position="17"/>
        <end position="37"/>
    </location>
</feature>
<feature type="transmembrane region" description="Helical" evidence="1">
    <location>
        <begin position="135"/>
        <end position="158"/>
    </location>
</feature>
<gene>
    <name evidence="2" type="ORF">SAMN05421504_104542</name>
</gene>
<accession>A0A1H3H6M4</accession>
<keyword evidence="1" id="KW-1133">Transmembrane helix</keyword>
<name>A0A1H3H6M4_9PSEU</name>
<feature type="transmembrane region" description="Helical" evidence="1">
    <location>
        <begin position="230"/>
        <end position="249"/>
    </location>
</feature>
<feature type="transmembrane region" description="Helical" evidence="1">
    <location>
        <begin position="98"/>
        <end position="123"/>
    </location>
</feature>
<sequence>MALIAAERVKLFSTRSAWSCAALVLAVMIGFGMLIVGNHVEGTFVPTVASTQFGYPFALAVIMVLSALSVTTEFRVGTLYTSYLAVPRRTPILLAKTLVVAAFAFCVGELAAFGAWGAGYVVAPDGLALDSSADWLMVAGTGPVFAFAAVIGVAGGLFLQHSAGVALLIVYVLIAEDAVAAIPEAGIGIHRWLPFNVAKKFLSGDGGASAGRNGGNAQVLSDSPLSQPAALAYFAGCALVLLALAVRSAKKRDSSDG</sequence>
<reference evidence="2 3" key="1">
    <citation type="submission" date="2016-10" db="EMBL/GenBank/DDBJ databases">
        <authorList>
            <person name="de Groot N.N."/>
        </authorList>
    </citation>
    <scope>NUCLEOTIDE SEQUENCE [LARGE SCALE GENOMIC DNA]</scope>
    <source>
        <strain evidence="2 3">CPCC 202699</strain>
    </source>
</reference>
<proteinExistence type="predicted"/>
<dbReference type="EMBL" id="FNON01000004">
    <property type="protein sequence ID" value="SDY11213.1"/>
    <property type="molecule type" value="Genomic_DNA"/>
</dbReference>
<dbReference type="OrthoDB" id="4336046at2"/>
<keyword evidence="1" id="KW-0812">Transmembrane</keyword>
<organism evidence="2 3">
    <name type="scientific">Amycolatopsis xylanica</name>
    <dbReference type="NCBI Taxonomy" id="589385"/>
    <lineage>
        <taxon>Bacteria</taxon>
        <taxon>Bacillati</taxon>
        <taxon>Actinomycetota</taxon>
        <taxon>Actinomycetes</taxon>
        <taxon>Pseudonocardiales</taxon>
        <taxon>Pseudonocardiaceae</taxon>
        <taxon>Amycolatopsis</taxon>
    </lineage>
</organism>
<evidence type="ECO:0000313" key="2">
    <source>
        <dbReference type="EMBL" id="SDY11213.1"/>
    </source>
</evidence>
<protein>
    <submittedName>
        <fullName evidence="2">ABC-2 type transport system permease protein</fullName>
    </submittedName>
</protein>
<keyword evidence="1" id="KW-0472">Membrane</keyword>
<dbReference type="AlphaFoldDB" id="A0A1H3H6M4"/>
<feature type="transmembrane region" description="Helical" evidence="1">
    <location>
        <begin position="165"/>
        <end position="183"/>
    </location>
</feature>
<keyword evidence="3" id="KW-1185">Reference proteome</keyword>
<dbReference type="RefSeq" id="WP_091291461.1">
    <property type="nucleotide sequence ID" value="NZ_FNON01000004.1"/>
</dbReference>
<dbReference type="Proteomes" id="UP000199515">
    <property type="component" value="Unassembled WGS sequence"/>
</dbReference>